<dbReference type="GO" id="GO:0016987">
    <property type="term" value="F:sigma factor activity"/>
    <property type="evidence" value="ECO:0007669"/>
    <property type="project" value="UniProtKB-KW"/>
</dbReference>
<dbReference type="AlphaFoldDB" id="A0A6N7PJ40"/>
<dbReference type="SUPFAM" id="SSF88659">
    <property type="entry name" value="Sigma3 and sigma4 domains of RNA polymerase sigma factors"/>
    <property type="match status" value="1"/>
</dbReference>
<dbReference type="Proteomes" id="UP000440224">
    <property type="component" value="Unassembled WGS sequence"/>
</dbReference>
<dbReference type="Pfam" id="PF04542">
    <property type="entry name" value="Sigma70_r2"/>
    <property type="match status" value="1"/>
</dbReference>
<dbReference type="OrthoDB" id="5509547at2"/>
<dbReference type="Gene3D" id="1.10.1740.10">
    <property type="match status" value="1"/>
</dbReference>
<evidence type="ECO:0000313" key="8">
    <source>
        <dbReference type="Proteomes" id="UP000440224"/>
    </source>
</evidence>
<dbReference type="InterPro" id="IPR014284">
    <property type="entry name" value="RNA_pol_sigma-70_dom"/>
</dbReference>
<feature type="domain" description="RNA polymerase sigma factor 70 region 4 type 2" evidence="6">
    <location>
        <begin position="124"/>
        <end position="175"/>
    </location>
</feature>
<dbReference type="InterPro" id="IPR039425">
    <property type="entry name" value="RNA_pol_sigma-70-like"/>
</dbReference>
<evidence type="ECO:0000313" key="7">
    <source>
        <dbReference type="EMBL" id="MRG92019.1"/>
    </source>
</evidence>
<comment type="caution">
    <text evidence="7">The sequence shown here is derived from an EMBL/GenBank/DDBJ whole genome shotgun (WGS) entry which is preliminary data.</text>
</comment>
<dbReference type="GO" id="GO:0003677">
    <property type="term" value="F:DNA binding"/>
    <property type="evidence" value="ECO:0007669"/>
    <property type="project" value="InterPro"/>
</dbReference>
<evidence type="ECO:0000256" key="3">
    <source>
        <dbReference type="ARBA" id="ARBA00023082"/>
    </source>
</evidence>
<evidence type="ECO:0000256" key="1">
    <source>
        <dbReference type="ARBA" id="ARBA00010641"/>
    </source>
</evidence>
<reference evidence="7 8" key="1">
    <citation type="submission" date="2019-10" db="EMBL/GenBank/DDBJ databases">
        <title>A soil myxobacterium in the family Polyangiaceae.</title>
        <authorList>
            <person name="Li Y."/>
            <person name="Wang J."/>
        </authorList>
    </citation>
    <scope>NUCLEOTIDE SEQUENCE [LARGE SCALE GENOMIC DNA]</scope>
    <source>
        <strain evidence="7 8">DSM 14734</strain>
    </source>
</reference>
<keyword evidence="2" id="KW-0805">Transcription regulation</keyword>
<dbReference type="SUPFAM" id="SSF88946">
    <property type="entry name" value="Sigma2 domain of RNA polymerase sigma factors"/>
    <property type="match status" value="1"/>
</dbReference>
<name>A0A6N7PJ40_9BACT</name>
<dbReference type="PANTHER" id="PTHR43133:SF25">
    <property type="entry name" value="RNA POLYMERASE SIGMA FACTOR RFAY-RELATED"/>
    <property type="match status" value="1"/>
</dbReference>
<accession>A0A6N7PJ40</accession>
<feature type="domain" description="RNA polymerase sigma-70 region 2" evidence="5">
    <location>
        <begin position="20"/>
        <end position="86"/>
    </location>
</feature>
<dbReference type="InterPro" id="IPR007627">
    <property type="entry name" value="RNA_pol_sigma70_r2"/>
</dbReference>
<sequence>MAPPDSTTLPGGRAQFEAAVRPVLPRLYRFCLALTADHDRADDLLQNTLVKAYAHAASFEGRSDLVVWISGIARHEYLETRRTEARRSGLFDRFAGGEAFMLRSRADERKTPEALVNQKEHASLLLACLETLPEALRDVIMLCDIEGVGYERAAAVLGIPKGTVKSRHARGRARLRLAYERQTPHKAQPHSHRTA</sequence>
<dbReference type="PANTHER" id="PTHR43133">
    <property type="entry name" value="RNA POLYMERASE ECF-TYPE SIGMA FACTO"/>
    <property type="match status" value="1"/>
</dbReference>
<dbReference type="InterPro" id="IPR036388">
    <property type="entry name" value="WH-like_DNA-bd_sf"/>
</dbReference>
<proteinExistence type="inferred from homology"/>
<dbReference type="Gene3D" id="1.10.10.10">
    <property type="entry name" value="Winged helix-like DNA-binding domain superfamily/Winged helix DNA-binding domain"/>
    <property type="match status" value="1"/>
</dbReference>
<keyword evidence="4" id="KW-0804">Transcription</keyword>
<dbReference type="InterPro" id="IPR013325">
    <property type="entry name" value="RNA_pol_sigma_r2"/>
</dbReference>
<dbReference type="InterPro" id="IPR013249">
    <property type="entry name" value="RNA_pol_sigma70_r4_t2"/>
</dbReference>
<evidence type="ECO:0000256" key="4">
    <source>
        <dbReference type="ARBA" id="ARBA00023163"/>
    </source>
</evidence>
<keyword evidence="3" id="KW-0731">Sigma factor</keyword>
<organism evidence="7 8">
    <name type="scientific">Polyangium spumosum</name>
    <dbReference type="NCBI Taxonomy" id="889282"/>
    <lineage>
        <taxon>Bacteria</taxon>
        <taxon>Pseudomonadati</taxon>
        <taxon>Myxococcota</taxon>
        <taxon>Polyangia</taxon>
        <taxon>Polyangiales</taxon>
        <taxon>Polyangiaceae</taxon>
        <taxon>Polyangium</taxon>
    </lineage>
</organism>
<evidence type="ECO:0000256" key="2">
    <source>
        <dbReference type="ARBA" id="ARBA00023015"/>
    </source>
</evidence>
<dbReference type="NCBIfam" id="TIGR02937">
    <property type="entry name" value="sigma70-ECF"/>
    <property type="match status" value="1"/>
</dbReference>
<evidence type="ECO:0000259" key="6">
    <source>
        <dbReference type="Pfam" id="PF08281"/>
    </source>
</evidence>
<dbReference type="Pfam" id="PF08281">
    <property type="entry name" value="Sigma70_r4_2"/>
    <property type="match status" value="1"/>
</dbReference>
<evidence type="ECO:0000259" key="5">
    <source>
        <dbReference type="Pfam" id="PF04542"/>
    </source>
</evidence>
<dbReference type="InterPro" id="IPR013324">
    <property type="entry name" value="RNA_pol_sigma_r3/r4-like"/>
</dbReference>
<protein>
    <submittedName>
        <fullName evidence="7">Sigma-70 family RNA polymerase sigma factor</fullName>
    </submittedName>
</protein>
<dbReference type="GO" id="GO:0006352">
    <property type="term" value="P:DNA-templated transcription initiation"/>
    <property type="evidence" value="ECO:0007669"/>
    <property type="project" value="InterPro"/>
</dbReference>
<keyword evidence="8" id="KW-1185">Reference proteome</keyword>
<gene>
    <name evidence="7" type="ORF">GF068_08785</name>
</gene>
<dbReference type="EMBL" id="WJIE01000002">
    <property type="protein sequence ID" value="MRG92019.1"/>
    <property type="molecule type" value="Genomic_DNA"/>
</dbReference>
<comment type="similarity">
    <text evidence="1">Belongs to the sigma-70 factor family. ECF subfamily.</text>
</comment>
<dbReference type="RefSeq" id="WP_153818859.1">
    <property type="nucleotide sequence ID" value="NZ_WJIE01000002.1"/>
</dbReference>
<dbReference type="CDD" id="cd06171">
    <property type="entry name" value="Sigma70_r4"/>
    <property type="match status" value="1"/>
</dbReference>